<feature type="domain" description="L,D-TPase catalytic" evidence="3">
    <location>
        <begin position="341"/>
        <end position="532"/>
    </location>
</feature>
<dbReference type="InterPro" id="IPR052905">
    <property type="entry name" value="LD-transpeptidase_YkuD-like"/>
</dbReference>
<evidence type="ECO:0000256" key="1">
    <source>
        <dbReference type="PROSITE-ProRule" id="PRU01373"/>
    </source>
</evidence>
<dbReference type="InterPro" id="IPR005490">
    <property type="entry name" value="LD_TPept_cat_dom"/>
</dbReference>
<keyword evidence="1" id="KW-0573">Peptidoglycan synthesis</keyword>
<dbReference type="Pfam" id="PF01471">
    <property type="entry name" value="PG_binding_1"/>
    <property type="match status" value="1"/>
</dbReference>
<comment type="pathway">
    <text evidence="1">Cell wall biogenesis; peptidoglycan biosynthesis.</text>
</comment>
<dbReference type="PANTHER" id="PTHR41533:SF1">
    <property type="entry name" value="L,D-TRANSPEPTIDASE YCBB-RELATED"/>
    <property type="match status" value="1"/>
</dbReference>
<keyword evidence="5" id="KW-1185">Reference proteome</keyword>
<feature type="signal peptide" evidence="2">
    <location>
        <begin position="1"/>
        <end position="26"/>
    </location>
</feature>
<feature type="chain" id="PRO_5046484636" evidence="2">
    <location>
        <begin position="27"/>
        <end position="582"/>
    </location>
</feature>
<name>A0ABX8LU55_9GAMM</name>
<dbReference type="EMBL" id="CP020335">
    <property type="protein sequence ID" value="QXF33250.1"/>
    <property type="molecule type" value="Genomic_DNA"/>
</dbReference>
<dbReference type="CDD" id="cd16913">
    <property type="entry name" value="YkuD_like"/>
    <property type="match status" value="1"/>
</dbReference>
<evidence type="ECO:0000256" key="2">
    <source>
        <dbReference type="SAM" id="SignalP"/>
    </source>
</evidence>
<dbReference type="Pfam" id="PF03734">
    <property type="entry name" value="YkuD"/>
    <property type="match status" value="1"/>
</dbReference>
<dbReference type="Proteomes" id="UP000693715">
    <property type="component" value="Chromosome"/>
</dbReference>
<dbReference type="InterPro" id="IPR002477">
    <property type="entry name" value="Peptidoglycan-bd-like"/>
</dbReference>
<evidence type="ECO:0000259" key="3">
    <source>
        <dbReference type="PROSITE" id="PS52029"/>
    </source>
</evidence>
<dbReference type="RefSeq" id="WP_217471331.1">
    <property type="nucleotide sequence ID" value="NZ_CP020335.1"/>
</dbReference>
<dbReference type="Pfam" id="PF20142">
    <property type="entry name" value="Scaffold"/>
    <property type="match status" value="1"/>
</dbReference>
<protein>
    <submittedName>
        <fullName evidence="4">L,D-transpeptidase</fullName>
    </submittedName>
</protein>
<keyword evidence="1" id="KW-0133">Cell shape</keyword>
<gene>
    <name evidence="4" type="ORF">B0X70_08950</name>
</gene>
<keyword evidence="2" id="KW-0732">Signal</keyword>
<dbReference type="PROSITE" id="PS52029">
    <property type="entry name" value="LD_TPASE"/>
    <property type="match status" value="1"/>
</dbReference>
<feature type="active site" description="Proton donor/acceptor" evidence="1">
    <location>
        <position position="476"/>
    </location>
</feature>
<feature type="active site" description="Nucleophile" evidence="1">
    <location>
        <position position="495"/>
    </location>
</feature>
<evidence type="ECO:0000313" key="4">
    <source>
        <dbReference type="EMBL" id="QXF33250.1"/>
    </source>
</evidence>
<proteinExistence type="predicted"/>
<keyword evidence="1" id="KW-0961">Cell wall biogenesis/degradation</keyword>
<evidence type="ECO:0000313" key="5">
    <source>
        <dbReference type="Proteomes" id="UP000693715"/>
    </source>
</evidence>
<organism evidence="4 5">
    <name type="scientific">Photorhabdus akhurstii</name>
    <dbReference type="NCBI Taxonomy" id="171438"/>
    <lineage>
        <taxon>Bacteria</taxon>
        <taxon>Pseudomonadati</taxon>
        <taxon>Pseudomonadota</taxon>
        <taxon>Gammaproteobacteria</taxon>
        <taxon>Enterobacterales</taxon>
        <taxon>Morganellaceae</taxon>
        <taxon>Photorhabdus</taxon>
    </lineage>
</organism>
<dbReference type="NCBIfam" id="NF007891">
    <property type="entry name" value="PRK10594.1"/>
    <property type="match status" value="1"/>
</dbReference>
<accession>A0ABX8LU55</accession>
<dbReference type="InterPro" id="IPR045380">
    <property type="entry name" value="LD_TPept_scaffold_dom"/>
</dbReference>
<sequence length="582" mass="65855">MVKRAIKPLCISVICSTSIVAGYALANHQSRIIEGDMQNLPKMQVEKISETTIPEQVQIQTAAISETERRKIVRSWLPAQVKPVFFDQLVSLYSSNQMQPLWQDKIAVQRFEQQLSELALAGFQPQFGQWLTELNDAQLSQMGRDLILSDAMLGYLQFVSDVGQQGQSWLYRTMLYNSTTPYKSITAYKIVLPSSEVVDQWQQAIIDHNVAAYVAALAPQHPQYENMRKEMMKQLADSKPWPQLSDKSALKPGQSSSDVAVLREILIRLGMLSELTAQADHIYDPELVTAVKNFQRWQGLAPDGVIGKRTRDWLNTSPQTRAGLIALNIQRLRIIPSRVSTGIMVNIPDYSLHYYLNDQEVLDSKVIVGRPSRKTPIMSSVLNNVVINPPWSVPTSLARKDIAPRGLDDPGYFQRGGYVIFSNWRADASVIDPYTIDWSVITPANFPYRIWQAPGPTNSLGRYKFNMPNSEAIYLHDTPNHNLFNKDIRAISSGCVRINKASELANMLLGDVGWTQNKVANTVKQGNTVYVNIPQRIPVYLYYLTAWVDEQGIPQYRTDIYDYDNSVRQGSQFLSKLLPLQN</sequence>
<dbReference type="PANTHER" id="PTHR41533">
    <property type="entry name" value="L,D-TRANSPEPTIDASE HI_1667-RELATED"/>
    <property type="match status" value="1"/>
</dbReference>
<reference evidence="4 5" key="1">
    <citation type="submission" date="2017-03" db="EMBL/GenBank/DDBJ databases">
        <title>Genome comparison of Photorhabdus luminescens strain 0813-124 phase variants.</title>
        <authorList>
            <person name="Chien C.-C."/>
            <person name="Chen W.-J."/>
            <person name="Shih M.-C."/>
            <person name="Hsieh F.-C."/>
        </authorList>
    </citation>
    <scope>NUCLEOTIDE SEQUENCE [LARGE SCALE GENOMIC DNA]</scope>
    <source>
        <strain evidence="4 5">0813-124 phase II</strain>
    </source>
</reference>